<accession>A0A367KV98</accession>
<reference evidence="1 2" key="1">
    <citation type="journal article" date="2018" name="G3 (Bethesda)">
        <title>Phylogenetic and Phylogenomic Definition of Rhizopus Species.</title>
        <authorList>
            <person name="Gryganskyi A.P."/>
            <person name="Golan J."/>
            <person name="Dolatabadi S."/>
            <person name="Mondo S."/>
            <person name="Robb S."/>
            <person name="Idnurm A."/>
            <person name="Muszewska A."/>
            <person name="Steczkiewicz K."/>
            <person name="Masonjones S."/>
            <person name="Liao H.L."/>
            <person name="Gajdeczka M.T."/>
            <person name="Anike F."/>
            <person name="Vuek A."/>
            <person name="Anishchenko I.M."/>
            <person name="Voigt K."/>
            <person name="de Hoog G.S."/>
            <person name="Smith M.E."/>
            <person name="Heitman J."/>
            <person name="Vilgalys R."/>
            <person name="Stajich J.E."/>
        </authorList>
    </citation>
    <scope>NUCLEOTIDE SEQUENCE [LARGE SCALE GENOMIC DNA]</scope>
    <source>
        <strain evidence="1 2">LSU 92-RS-03</strain>
    </source>
</reference>
<proteinExistence type="predicted"/>
<dbReference type="Proteomes" id="UP000253551">
    <property type="component" value="Unassembled WGS sequence"/>
</dbReference>
<evidence type="ECO:0000313" key="2">
    <source>
        <dbReference type="Proteomes" id="UP000253551"/>
    </source>
</evidence>
<name>A0A367KV98_RHIST</name>
<organism evidence="1 2">
    <name type="scientific">Rhizopus stolonifer</name>
    <name type="common">Rhizopus nigricans</name>
    <dbReference type="NCBI Taxonomy" id="4846"/>
    <lineage>
        <taxon>Eukaryota</taxon>
        <taxon>Fungi</taxon>
        <taxon>Fungi incertae sedis</taxon>
        <taxon>Mucoromycota</taxon>
        <taxon>Mucoromycotina</taxon>
        <taxon>Mucoromycetes</taxon>
        <taxon>Mucorales</taxon>
        <taxon>Mucorineae</taxon>
        <taxon>Rhizopodaceae</taxon>
        <taxon>Rhizopus</taxon>
    </lineage>
</organism>
<sequence length="87" mass="10204">MNSDRQTTTAVVEHAMSEDDLTHPCLYRFKRNNMPCHFNYHPKFTSDVPSHTPTSDSWDLYPSLIREIENEGSPEQVEKLHQMQRTV</sequence>
<dbReference type="AlphaFoldDB" id="A0A367KV98"/>
<keyword evidence="2" id="KW-1185">Reference proteome</keyword>
<comment type="caution">
    <text evidence="1">The sequence shown here is derived from an EMBL/GenBank/DDBJ whole genome shotgun (WGS) entry which is preliminary data.</text>
</comment>
<gene>
    <name evidence="1" type="ORF">CU098_007273</name>
</gene>
<evidence type="ECO:0000313" key="1">
    <source>
        <dbReference type="EMBL" id="RCI06084.1"/>
    </source>
</evidence>
<protein>
    <submittedName>
        <fullName evidence="1">Uncharacterized protein</fullName>
    </submittedName>
</protein>
<dbReference type="EMBL" id="PJQM01000234">
    <property type="protein sequence ID" value="RCI06084.1"/>
    <property type="molecule type" value="Genomic_DNA"/>
</dbReference>
<dbReference type="OrthoDB" id="2240588at2759"/>